<accession>A0AAV7FUX7</accession>
<organism evidence="1 2">
    <name type="scientific">Dendrobium chrysotoxum</name>
    <name type="common">Orchid</name>
    <dbReference type="NCBI Taxonomy" id="161865"/>
    <lineage>
        <taxon>Eukaryota</taxon>
        <taxon>Viridiplantae</taxon>
        <taxon>Streptophyta</taxon>
        <taxon>Embryophyta</taxon>
        <taxon>Tracheophyta</taxon>
        <taxon>Spermatophyta</taxon>
        <taxon>Magnoliopsida</taxon>
        <taxon>Liliopsida</taxon>
        <taxon>Asparagales</taxon>
        <taxon>Orchidaceae</taxon>
        <taxon>Epidendroideae</taxon>
        <taxon>Malaxideae</taxon>
        <taxon>Dendrobiinae</taxon>
        <taxon>Dendrobium</taxon>
    </lineage>
</organism>
<gene>
    <name evidence="1" type="ORF">IEQ34_017758</name>
</gene>
<name>A0AAV7FUX7_DENCH</name>
<proteinExistence type="predicted"/>
<dbReference type="Proteomes" id="UP000775213">
    <property type="component" value="Unassembled WGS sequence"/>
</dbReference>
<reference evidence="1 2" key="1">
    <citation type="journal article" date="2021" name="Hortic Res">
        <title>Chromosome-scale assembly of the Dendrobium chrysotoxum genome enhances the understanding of orchid evolution.</title>
        <authorList>
            <person name="Zhang Y."/>
            <person name="Zhang G.Q."/>
            <person name="Zhang D."/>
            <person name="Liu X.D."/>
            <person name="Xu X.Y."/>
            <person name="Sun W.H."/>
            <person name="Yu X."/>
            <person name="Zhu X."/>
            <person name="Wang Z.W."/>
            <person name="Zhao X."/>
            <person name="Zhong W.Y."/>
            <person name="Chen H."/>
            <person name="Yin W.L."/>
            <person name="Huang T."/>
            <person name="Niu S.C."/>
            <person name="Liu Z.J."/>
        </authorList>
    </citation>
    <scope>NUCLEOTIDE SEQUENCE [LARGE SCALE GENOMIC DNA]</scope>
    <source>
        <strain evidence="1">Lindl</strain>
    </source>
</reference>
<evidence type="ECO:0000313" key="1">
    <source>
        <dbReference type="EMBL" id="KAH0453434.1"/>
    </source>
</evidence>
<comment type="caution">
    <text evidence="1">The sequence shown here is derived from an EMBL/GenBank/DDBJ whole genome shotgun (WGS) entry which is preliminary data.</text>
</comment>
<dbReference type="AlphaFoldDB" id="A0AAV7FUX7"/>
<keyword evidence="2" id="KW-1185">Reference proteome</keyword>
<protein>
    <submittedName>
        <fullName evidence="1">Uncharacterized protein</fullName>
    </submittedName>
</protein>
<sequence>MFKLKARGALNGQHIIGTPAVKLSNVEFQPECVKKTPTAEWHSNSSCVHQLVIRPLSLISCKNSGGSTADSPFKRSGLITHKKL</sequence>
<dbReference type="EMBL" id="JAGFBR010000016">
    <property type="protein sequence ID" value="KAH0453434.1"/>
    <property type="molecule type" value="Genomic_DNA"/>
</dbReference>
<evidence type="ECO:0000313" key="2">
    <source>
        <dbReference type="Proteomes" id="UP000775213"/>
    </source>
</evidence>